<reference evidence="2" key="1">
    <citation type="journal article" date="2023" name="Front. Plant Sci.">
        <title>Chromosomal-level genome assembly of Melastoma candidum provides insights into trichome evolution.</title>
        <authorList>
            <person name="Zhong Y."/>
            <person name="Wu W."/>
            <person name="Sun C."/>
            <person name="Zou P."/>
            <person name="Liu Y."/>
            <person name="Dai S."/>
            <person name="Zhou R."/>
        </authorList>
    </citation>
    <scope>NUCLEOTIDE SEQUENCE [LARGE SCALE GENOMIC DNA]</scope>
</reference>
<keyword evidence="2" id="KW-1185">Reference proteome</keyword>
<gene>
    <name evidence="1" type="ORF">MLD38_012345</name>
</gene>
<evidence type="ECO:0000313" key="1">
    <source>
        <dbReference type="EMBL" id="KAI4374338.1"/>
    </source>
</evidence>
<accession>A0ACB9R618</accession>
<protein>
    <submittedName>
        <fullName evidence="1">Uncharacterized protein</fullName>
    </submittedName>
</protein>
<name>A0ACB9R618_9MYRT</name>
<sequence length="120" mass="13268">MVLLPSSVIRPENVGLSLSYGLSLNAVLFWAIYISCFVENRMVSIERIKQFANIQSESAWHIADRVPPPNWPYHGNIHLQDLQVRYRPNTPLVLKGITLSISGGEKVGVVGTNWGAGSPL</sequence>
<dbReference type="Proteomes" id="UP001057402">
    <property type="component" value="Chromosome 4"/>
</dbReference>
<proteinExistence type="predicted"/>
<organism evidence="1 2">
    <name type="scientific">Melastoma candidum</name>
    <dbReference type="NCBI Taxonomy" id="119954"/>
    <lineage>
        <taxon>Eukaryota</taxon>
        <taxon>Viridiplantae</taxon>
        <taxon>Streptophyta</taxon>
        <taxon>Embryophyta</taxon>
        <taxon>Tracheophyta</taxon>
        <taxon>Spermatophyta</taxon>
        <taxon>Magnoliopsida</taxon>
        <taxon>eudicotyledons</taxon>
        <taxon>Gunneridae</taxon>
        <taxon>Pentapetalae</taxon>
        <taxon>rosids</taxon>
        <taxon>malvids</taxon>
        <taxon>Myrtales</taxon>
        <taxon>Melastomataceae</taxon>
        <taxon>Melastomatoideae</taxon>
        <taxon>Melastomateae</taxon>
        <taxon>Melastoma</taxon>
    </lineage>
</organism>
<evidence type="ECO:0000313" key="2">
    <source>
        <dbReference type="Proteomes" id="UP001057402"/>
    </source>
</evidence>
<comment type="caution">
    <text evidence="1">The sequence shown here is derived from an EMBL/GenBank/DDBJ whole genome shotgun (WGS) entry which is preliminary data.</text>
</comment>
<dbReference type="EMBL" id="CM042883">
    <property type="protein sequence ID" value="KAI4374338.1"/>
    <property type="molecule type" value="Genomic_DNA"/>
</dbReference>